<sequence>MDAIDQSSRMDAYRDAYRQLSDSQQKLLSILPIPSAILSIVGSFAIIDIARQRRKGVQQWTPYNRLLVAMSICDIVLSLNFASAAFLRPAETSSRIWARGNDGTCTFSAFVTQVATATMWYQGMLSIYFLLTARYGIKNAVIAKRVEPWMHLVALGYPISTAIAGVGMGIYGERVGEGGCTVIRYEDTSTSEAWVVERSNAREAMLYIFYGVPLFMATLCLTFTQLSIFMFIRRHRKSPSSEDSTSKGSNSSENNGRTQRPKTPSAKQSHRQQLVCSQAFLFVMAFVLCHLGNLLMAGLQSSSRTRADEMEILVKYYPVVVLQAVLLPSQGSFNFLIYCRPKYLMLRFEFPDESRLWALRRVFLGDELRPTSGANNTIGEKADYPAANRQKAPESDEGTPISGSQETYKSIPLRLSRDMVSSLTLADFDDDDDSADDAAERGQRWHNAGPRVKESSPAFLASRVNRLTTLEAISEIEETVFGLNPYQTNGSHLPAASVALSTPIESSENRWKGTESTSTPMTPRGYSSSFRSIESFSGTDPRHRSAASDIPIQAPKRMDSPMSIPRRMGSPMSVPKRMDSPIHVPRRMESPIHVAKRIVEAPMGSSISGLSSDSRALDYSETQKNLTSWHIGAPEKKKIDTALVPPRRFVSLPPSEIEDEAKSISS</sequence>
<evidence type="ECO:0000256" key="1">
    <source>
        <dbReference type="ARBA" id="ARBA00004141"/>
    </source>
</evidence>
<feature type="region of interest" description="Disordered" evidence="5">
    <location>
        <begin position="238"/>
        <end position="269"/>
    </location>
</feature>
<feature type="region of interest" description="Disordered" evidence="5">
    <location>
        <begin position="374"/>
        <end position="407"/>
    </location>
</feature>
<dbReference type="Proteomes" id="UP001295423">
    <property type="component" value="Unassembled WGS sequence"/>
</dbReference>
<keyword evidence="9" id="KW-1185">Reference proteome</keyword>
<feature type="transmembrane region" description="Helical" evidence="6">
    <location>
        <begin position="207"/>
        <end position="232"/>
    </location>
</feature>
<proteinExistence type="predicted"/>
<protein>
    <recommendedName>
        <fullName evidence="7">G-protein coupled receptors family 1 profile domain-containing protein</fullName>
    </recommendedName>
</protein>
<feature type="compositionally biased region" description="Acidic residues" evidence="5">
    <location>
        <begin position="427"/>
        <end position="437"/>
    </location>
</feature>
<dbReference type="GO" id="GO:0004930">
    <property type="term" value="F:G protein-coupled receptor activity"/>
    <property type="evidence" value="ECO:0007669"/>
    <property type="project" value="TreeGrafter"/>
</dbReference>
<feature type="transmembrane region" description="Helical" evidence="6">
    <location>
        <begin position="27"/>
        <end position="47"/>
    </location>
</feature>
<feature type="transmembrane region" description="Helical" evidence="6">
    <location>
        <begin position="316"/>
        <end position="338"/>
    </location>
</feature>
<evidence type="ECO:0000313" key="9">
    <source>
        <dbReference type="Proteomes" id="UP001295423"/>
    </source>
</evidence>
<feature type="transmembrane region" description="Helical" evidence="6">
    <location>
        <begin position="152"/>
        <end position="171"/>
    </location>
</feature>
<evidence type="ECO:0000256" key="6">
    <source>
        <dbReference type="SAM" id="Phobius"/>
    </source>
</evidence>
<keyword evidence="4 6" id="KW-0472">Membrane</keyword>
<reference evidence="8" key="1">
    <citation type="submission" date="2023-08" db="EMBL/GenBank/DDBJ databases">
        <authorList>
            <person name="Audoor S."/>
            <person name="Bilcke G."/>
        </authorList>
    </citation>
    <scope>NUCLEOTIDE SEQUENCE</scope>
</reference>
<dbReference type="AlphaFoldDB" id="A0AAD2CXZ2"/>
<feature type="region of interest" description="Disordered" evidence="5">
    <location>
        <begin position="555"/>
        <end position="577"/>
    </location>
</feature>
<accession>A0AAD2CXZ2</accession>
<feature type="region of interest" description="Disordered" evidence="5">
    <location>
        <begin position="427"/>
        <end position="453"/>
    </location>
</feature>
<gene>
    <name evidence="8" type="ORF">CYCCA115_LOCUS7367</name>
</gene>
<name>A0AAD2CXZ2_9STRA</name>
<evidence type="ECO:0000313" key="8">
    <source>
        <dbReference type="EMBL" id="CAJ1941129.1"/>
    </source>
</evidence>
<evidence type="ECO:0000256" key="5">
    <source>
        <dbReference type="SAM" id="MobiDB-lite"/>
    </source>
</evidence>
<feature type="compositionally biased region" description="Polar residues" evidence="5">
    <location>
        <begin position="241"/>
        <end position="269"/>
    </location>
</feature>
<feature type="transmembrane region" description="Helical" evidence="6">
    <location>
        <begin position="274"/>
        <end position="296"/>
    </location>
</feature>
<dbReference type="InterPro" id="IPR017452">
    <property type="entry name" value="GPCR_Rhodpsn_7TM"/>
</dbReference>
<keyword evidence="3 6" id="KW-1133">Transmembrane helix</keyword>
<keyword evidence="2 6" id="KW-0812">Transmembrane</keyword>
<feature type="region of interest" description="Disordered" evidence="5">
    <location>
        <begin position="504"/>
        <end position="527"/>
    </location>
</feature>
<evidence type="ECO:0000256" key="3">
    <source>
        <dbReference type="ARBA" id="ARBA00022989"/>
    </source>
</evidence>
<evidence type="ECO:0000256" key="4">
    <source>
        <dbReference type="ARBA" id="ARBA00023136"/>
    </source>
</evidence>
<dbReference type="GO" id="GO:0007189">
    <property type="term" value="P:adenylate cyclase-activating G protein-coupled receptor signaling pathway"/>
    <property type="evidence" value="ECO:0007669"/>
    <property type="project" value="TreeGrafter"/>
</dbReference>
<feature type="transmembrane region" description="Helical" evidence="6">
    <location>
        <begin position="107"/>
        <end position="131"/>
    </location>
</feature>
<dbReference type="PANTHER" id="PTHR23112">
    <property type="entry name" value="G PROTEIN-COUPLED RECEPTOR 157-RELATED"/>
    <property type="match status" value="1"/>
</dbReference>
<dbReference type="SUPFAM" id="SSF81321">
    <property type="entry name" value="Family A G protein-coupled receptor-like"/>
    <property type="match status" value="1"/>
</dbReference>
<evidence type="ECO:0000259" key="7">
    <source>
        <dbReference type="PROSITE" id="PS50262"/>
    </source>
</evidence>
<dbReference type="PROSITE" id="PS50262">
    <property type="entry name" value="G_PROTEIN_RECEP_F1_2"/>
    <property type="match status" value="1"/>
</dbReference>
<dbReference type="EMBL" id="CAKOGP040001001">
    <property type="protein sequence ID" value="CAJ1941129.1"/>
    <property type="molecule type" value="Genomic_DNA"/>
</dbReference>
<organism evidence="8 9">
    <name type="scientific">Cylindrotheca closterium</name>
    <dbReference type="NCBI Taxonomy" id="2856"/>
    <lineage>
        <taxon>Eukaryota</taxon>
        <taxon>Sar</taxon>
        <taxon>Stramenopiles</taxon>
        <taxon>Ochrophyta</taxon>
        <taxon>Bacillariophyta</taxon>
        <taxon>Bacillariophyceae</taxon>
        <taxon>Bacillariophycidae</taxon>
        <taxon>Bacillariales</taxon>
        <taxon>Bacillariaceae</taxon>
        <taxon>Cylindrotheca</taxon>
    </lineage>
</organism>
<dbReference type="PANTHER" id="PTHR23112:SF0">
    <property type="entry name" value="TRANSMEMBRANE PROTEIN 116"/>
    <property type="match status" value="1"/>
</dbReference>
<feature type="transmembrane region" description="Helical" evidence="6">
    <location>
        <begin position="67"/>
        <end position="87"/>
    </location>
</feature>
<dbReference type="Gene3D" id="1.20.1070.10">
    <property type="entry name" value="Rhodopsin 7-helix transmembrane proteins"/>
    <property type="match status" value="1"/>
</dbReference>
<comment type="caution">
    <text evidence="8">The sequence shown here is derived from an EMBL/GenBank/DDBJ whole genome shotgun (WGS) entry which is preliminary data.</text>
</comment>
<evidence type="ECO:0000256" key="2">
    <source>
        <dbReference type="ARBA" id="ARBA00022692"/>
    </source>
</evidence>
<comment type="subcellular location">
    <subcellularLocation>
        <location evidence="1">Membrane</location>
        <topology evidence="1">Multi-pass membrane protein</topology>
    </subcellularLocation>
</comment>
<feature type="domain" description="G-protein coupled receptors family 1 profile" evidence="7">
    <location>
        <begin position="42"/>
        <end position="338"/>
    </location>
</feature>
<dbReference type="CDD" id="cd00637">
    <property type="entry name" value="7tm_classA_rhodopsin-like"/>
    <property type="match status" value="1"/>
</dbReference>
<dbReference type="GO" id="GO:0005886">
    <property type="term" value="C:plasma membrane"/>
    <property type="evidence" value="ECO:0007669"/>
    <property type="project" value="TreeGrafter"/>
</dbReference>